<keyword evidence="3" id="KW-1185">Reference proteome</keyword>
<feature type="compositionally biased region" description="Basic residues" evidence="1">
    <location>
        <begin position="29"/>
        <end position="42"/>
    </location>
</feature>
<dbReference type="Proteomes" id="UP000571554">
    <property type="component" value="Unassembled WGS sequence"/>
</dbReference>
<protein>
    <submittedName>
        <fullName evidence="2">Uncharacterized protein</fullName>
    </submittedName>
</protein>
<accession>A0A7W9TSH6</accession>
<gene>
    <name evidence="2" type="ORF">F4827_000485</name>
</gene>
<sequence length="130" mass="14119">MKNVGNVGIGRAVQGPRAVRTDAENIGKNRNKNSGKNSKKSRSLYAGDACAATRKSGDMKGRNQHRGVVRRKSAHCKDLARRACVAYMKSAQVRPEFPKKADKRYASAGLPPALRARTDCALKGKAVARR</sequence>
<reference evidence="2 3" key="1">
    <citation type="submission" date="2020-08" db="EMBL/GenBank/DDBJ databases">
        <title>Above-ground endophytic microbial communities from plants in different locations in the United States.</title>
        <authorList>
            <person name="Frank C."/>
        </authorList>
    </citation>
    <scope>NUCLEOTIDE SEQUENCE [LARGE SCALE GENOMIC DNA]</scope>
    <source>
        <strain evidence="2 3">WP4_2_2</strain>
    </source>
</reference>
<evidence type="ECO:0000256" key="1">
    <source>
        <dbReference type="SAM" id="MobiDB-lite"/>
    </source>
</evidence>
<feature type="compositionally biased region" description="Basic residues" evidence="1">
    <location>
        <begin position="62"/>
        <end position="74"/>
    </location>
</feature>
<evidence type="ECO:0000313" key="3">
    <source>
        <dbReference type="Proteomes" id="UP000571554"/>
    </source>
</evidence>
<organism evidence="2 3">
    <name type="scientific">Paraburkholderia bannensis</name>
    <dbReference type="NCBI Taxonomy" id="765414"/>
    <lineage>
        <taxon>Bacteria</taxon>
        <taxon>Pseudomonadati</taxon>
        <taxon>Pseudomonadota</taxon>
        <taxon>Betaproteobacteria</taxon>
        <taxon>Burkholderiales</taxon>
        <taxon>Burkholderiaceae</taxon>
        <taxon>Paraburkholderia</taxon>
    </lineage>
</organism>
<name>A0A7W9TSH6_9BURK</name>
<dbReference type="AlphaFoldDB" id="A0A7W9TSH6"/>
<feature type="region of interest" description="Disordered" evidence="1">
    <location>
        <begin position="1"/>
        <end position="74"/>
    </location>
</feature>
<proteinExistence type="predicted"/>
<comment type="caution">
    <text evidence="2">The sequence shown here is derived from an EMBL/GenBank/DDBJ whole genome shotgun (WGS) entry which is preliminary data.</text>
</comment>
<evidence type="ECO:0000313" key="2">
    <source>
        <dbReference type="EMBL" id="MBB6100681.1"/>
    </source>
</evidence>
<dbReference type="RefSeq" id="WP_183720066.1">
    <property type="nucleotide sequence ID" value="NZ_JACHBW010000001.1"/>
</dbReference>
<dbReference type="EMBL" id="JACHBW010000001">
    <property type="protein sequence ID" value="MBB6100681.1"/>
    <property type="molecule type" value="Genomic_DNA"/>
</dbReference>